<dbReference type="Pfam" id="PF01408">
    <property type="entry name" value="GFO_IDH_MocA"/>
    <property type="match status" value="1"/>
</dbReference>
<dbReference type="InterPro" id="IPR036291">
    <property type="entry name" value="NAD(P)-bd_dom_sf"/>
</dbReference>
<reference evidence="3 4" key="1">
    <citation type="journal article" date="2019" name="Int. J. Syst. Evol. Microbiol.">
        <title>Capsulimonas corticalis gen. nov., sp. nov., an aerobic capsulated bacterium, of a novel bacterial order, Capsulimonadales ord. nov., of the class Armatimonadia of the phylum Armatimonadetes.</title>
        <authorList>
            <person name="Li J."/>
            <person name="Kudo C."/>
            <person name="Tonouchi A."/>
        </authorList>
    </citation>
    <scope>NUCLEOTIDE SEQUENCE [LARGE SCALE GENOMIC DNA]</scope>
    <source>
        <strain evidence="3 4">AX-7</strain>
    </source>
</reference>
<dbReference type="SUPFAM" id="SSF51735">
    <property type="entry name" value="NAD(P)-binding Rossmann-fold domains"/>
    <property type="match status" value="1"/>
</dbReference>
<dbReference type="GO" id="GO:0000166">
    <property type="term" value="F:nucleotide binding"/>
    <property type="evidence" value="ECO:0007669"/>
    <property type="project" value="InterPro"/>
</dbReference>
<evidence type="ECO:0000313" key="4">
    <source>
        <dbReference type="Proteomes" id="UP000287394"/>
    </source>
</evidence>
<dbReference type="RefSeq" id="WP_218025565.1">
    <property type="nucleotide sequence ID" value="NZ_AP025739.1"/>
</dbReference>
<evidence type="ECO:0000313" key="3">
    <source>
        <dbReference type="EMBL" id="BDI29013.1"/>
    </source>
</evidence>
<dbReference type="EMBL" id="AP025739">
    <property type="protein sequence ID" value="BDI29013.1"/>
    <property type="molecule type" value="Genomic_DNA"/>
</dbReference>
<proteinExistence type="predicted"/>
<gene>
    <name evidence="3" type="ORF">CCAX7_10640</name>
</gene>
<dbReference type="Gene3D" id="3.30.360.10">
    <property type="entry name" value="Dihydrodipicolinate Reductase, domain 2"/>
    <property type="match status" value="1"/>
</dbReference>
<feature type="domain" description="Gfo/Idh/MocA-like oxidoreductase N-terminal" evidence="1">
    <location>
        <begin position="27"/>
        <end position="127"/>
    </location>
</feature>
<keyword evidence="4" id="KW-1185">Reference proteome</keyword>
<accession>A0A402CUI3</accession>
<evidence type="ECO:0000259" key="2">
    <source>
        <dbReference type="Pfam" id="PF22725"/>
    </source>
</evidence>
<name>A0A402CUI3_9BACT</name>
<sequence>MTTQSNETNLKIGILSFAHGHAGSYASEIVQRPGVTLAGVWDADAERGQACAKQFGTTFYASEAELLALGLDGVVVASENTHHRRLVELAADSGVKAVVSEKPLATTVEDARAMIDYCAARNVKLATAFPCRHSPAFKRLREQIQSGAVGEILAIRGTNRGTMPGGWFIDLPLSGGGAVIDHTVHVADLIWLLLGKNATEVYAEIGNGFYHQEYDDTGFLTISYDGGVFATLDTSWSRPKTFPTWGDVTLQVVGTGGVFELDLFGQQLEQYDDAAGRVLWPNWGSSLDGELVDGFLKLSAGEEAPDTATGEDGLRALEIALAAYKSAEAKQPAAV</sequence>
<protein>
    <submittedName>
        <fullName evidence="3">Dehydrogenase</fullName>
    </submittedName>
</protein>
<dbReference type="InterPro" id="IPR051450">
    <property type="entry name" value="Gfo/Idh/MocA_Oxidoreductases"/>
</dbReference>
<dbReference type="Proteomes" id="UP000287394">
    <property type="component" value="Chromosome"/>
</dbReference>
<evidence type="ECO:0000259" key="1">
    <source>
        <dbReference type="Pfam" id="PF01408"/>
    </source>
</evidence>
<dbReference type="PANTHER" id="PTHR43377">
    <property type="entry name" value="BILIVERDIN REDUCTASE A"/>
    <property type="match status" value="1"/>
</dbReference>
<dbReference type="InterPro" id="IPR055170">
    <property type="entry name" value="GFO_IDH_MocA-like_dom"/>
</dbReference>
<dbReference type="Pfam" id="PF22725">
    <property type="entry name" value="GFO_IDH_MocA_C3"/>
    <property type="match status" value="1"/>
</dbReference>
<dbReference type="Gene3D" id="3.40.50.720">
    <property type="entry name" value="NAD(P)-binding Rossmann-like Domain"/>
    <property type="match status" value="1"/>
</dbReference>
<dbReference type="PANTHER" id="PTHR43377:SF1">
    <property type="entry name" value="BILIVERDIN REDUCTASE A"/>
    <property type="match status" value="1"/>
</dbReference>
<dbReference type="AlphaFoldDB" id="A0A402CUI3"/>
<organism evidence="3 4">
    <name type="scientific">Capsulimonas corticalis</name>
    <dbReference type="NCBI Taxonomy" id="2219043"/>
    <lineage>
        <taxon>Bacteria</taxon>
        <taxon>Bacillati</taxon>
        <taxon>Armatimonadota</taxon>
        <taxon>Armatimonadia</taxon>
        <taxon>Capsulimonadales</taxon>
        <taxon>Capsulimonadaceae</taxon>
        <taxon>Capsulimonas</taxon>
    </lineage>
</organism>
<dbReference type="InterPro" id="IPR000683">
    <property type="entry name" value="Gfo/Idh/MocA-like_OxRdtase_N"/>
</dbReference>
<dbReference type="SUPFAM" id="SSF55347">
    <property type="entry name" value="Glyceraldehyde-3-phosphate dehydrogenase-like, C-terminal domain"/>
    <property type="match status" value="1"/>
</dbReference>
<feature type="domain" description="GFO/IDH/MocA-like oxidoreductase" evidence="2">
    <location>
        <begin position="137"/>
        <end position="259"/>
    </location>
</feature>
<dbReference type="KEGG" id="ccot:CCAX7_10640"/>